<organism evidence="1 2">
    <name type="scientific">Anisodus acutangulus</name>
    <dbReference type="NCBI Taxonomy" id="402998"/>
    <lineage>
        <taxon>Eukaryota</taxon>
        <taxon>Viridiplantae</taxon>
        <taxon>Streptophyta</taxon>
        <taxon>Embryophyta</taxon>
        <taxon>Tracheophyta</taxon>
        <taxon>Spermatophyta</taxon>
        <taxon>Magnoliopsida</taxon>
        <taxon>eudicotyledons</taxon>
        <taxon>Gunneridae</taxon>
        <taxon>Pentapetalae</taxon>
        <taxon>asterids</taxon>
        <taxon>lamiids</taxon>
        <taxon>Solanales</taxon>
        <taxon>Solanaceae</taxon>
        <taxon>Solanoideae</taxon>
        <taxon>Hyoscyameae</taxon>
        <taxon>Anisodus</taxon>
    </lineage>
</organism>
<dbReference type="Proteomes" id="UP001152561">
    <property type="component" value="Unassembled WGS sequence"/>
</dbReference>
<gene>
    <name evidence="1" type="ORF">K7X08_021432</name>
</gene>
<dbReference type="EMBL" id="JAJAGQ010000012">
    <property type="protein sequence ID" value="KAJ8548196.1"/>
    <property type="molecule type" value="Genomic_DNA"/>
</dbReference>
<protein>
    <submittedName>
        <fullName evidence="1">Uncharacterized protein</fullName>
    </submittedName>
</protein>
<evidence type="ECO:0000313" key="1">
    <source>
        <dbReference type="EMBL" id="KAJ8548196.1"/>
    </source>
</evidence>
<reference evidence="2" key="1">
    <citation type="journal article" date="2023" name="Proc. Natl. Acad. Sci. U.S.A.">
        <title>Genomic and structural basis for evolution of tropane alkaloid biosynthesis.</title>
        <authorList>
            <person name="Wanga Y.-J."/>
            <person name="Taina T."/>
            <person name="Yua J.-Y."/>
            <person name="Lia J."/>
            <person name="Xua B."/>
            <person name="Chenc J."/>
            <person name="D'Auriad J.C."/>
            <person name="Huanga J.-P."/>
            <person name="Huanga S.-X."/>
        </authorList>
    </citation>
    <scope>NUCLEOTIDE SEQUENCE [LARGE SCALE GENOMIC DNA]</scope>
    <source>
        <strain evidence="2">cv. KIB-2019</strain>
    </source>
</reference>
<accession>A0A9Q1RBG6</accession>
<sequence>MELEEYFDDTPYFGHDAVEFYGQKWFTKFQPTVPPAIEEEIDFIKLCLNYCEIYNRLEYTRLGTLINPMGDANHDMVREFYANWIPELAFTLDYVVHVRGSRVYFSYKVINEVPRSIFCRV</sequence>
<comment type="caution">
    <text evidence="1">The sequence shown here is derived from an EMBL/GenBank/DDBJ whole genome shotgun (WGS) entry which is preliminary data.</text>
</comment>
<dbReference type="OrthoDB" id="1436833at2759"/>
<dbReference type="AlphaFoldDB" id="A0A9Q1RBG6"/>
<proteinExistence type="predicted"/>
<name>A0A9Q1RBG6_9SOLA</name>
<evidence type="ECO:0000313" key="2">
    <source>
        <dbReference type="Proteomes" id="UP001152561"/>
    </source>
</evidence>
<keyword evidence="2" id="KW-1185">Reference proteome</keyword>